<reference evidence="2" key="1">
    <citation type="journal article" date="2019" name="Int. J. Syst. Evol. Microbiol.">
        <title>The Global Catalogue of Microorganisms (GCM) 10K type strain sequencing project: providing services to taxonomists for standard genome sequencing and annotation.</title>
        <authorList>
            <consortium name="The Broad Institute Genomics Platform"/>
            <consortium name="The Broad Institute Genome Sequencing Center for Infectious Disease"/>
            <person name="Wu L."/>
            <person name="Ma J."/>
        </authorList>
    </citation>
    <scope>NUCLEOTIDE SEQUENCE [LARGE SCALE GENOMIC DNA]</scope>
    <source>
        <strain evidence="2">KCTC 42107</strain>
    </source>
</reference>
<name>A0ABW5NXK8_9FLAO</name>
<comment type="caution">
    <text evidence="1">The sequence shown here is derived from an EMBL/GenBank/DDBJ whole genome shotgun (WGS) entry which is preliminary data.</text>
</comment>
<evidence type="ECO:0008006" key="3">
    <source>
        <dbReference type="Google" id="ProtNLM"/>
    </source>
</evidence>
<gene>
    <name evidence="1" type="ORF">ACFSR3_14715</name>
</gene>
<sequence>MKDYIKIILSLMLASCGKTTPQLTAMESNKVNNDSISGSYNIISFQNEVIPSCNLHIDIVKSGKEYKYYLTSNQRNVKGQVKIFQENSTPKELVLEFIGLQYDSYDERYNDRPNVGGILLNDTLTIQVYGNSMNEYVKLGECEPKYITLVKQ</sequence>
<protein>
    <recommendedName>
        <fullName evidence="3">Lipoprotein</fullName>
    </recommendedName>
</protein>
<accession>A0ABW5NXK8</accession>
<proteinExistence type="predicted"/>
<organism evidence="1 2">
    <name type="scientific">Flavobacterium suzhouense</name>
    <dbReference type="NCBI Taxonomy" id="1529638"/>
    <lineage>
        <taxon>Bacteria</taxon>
        <taxon>Pseudomonadati</taxon>
        <taxon>Bacteroidota</taxon>
        <taxon>Flavobacteriia</taxon>
        <taxon>Flavobacteriales</taxon>
        <taxon>Flavobacteriaceae</taxon>
        <taxon>Flavobacterium</taxon>
    </lineage>
</organism>
<evidence type="ECO:0000313" key="1">
    <source>
        <dbReference type="EMBL" id="MFD2603313.1"/>
    </source>
</evidence>
<dbReference type="Proteomes" id="UP001597480">
    <property type="component" value="Unassembled WGS sequence"/>
</dbReference>
<keyword evidence="2" id="KW-1185">Reference proteome</keyword>
<evidence type="ECO:0000313" key="2">
    <source>
        <dbReference type="Proteomes" id="UP001597480"/>
    </source>
</evidence>
<dbReference type="RefSeq" id="WP_379822040.1">
    <property type="nucleotide sequence ID" value="NZ_JBHUMD010000028.1"/>
</dbReference>
<dbReference type="EMBL" id="JBHUMD010000028">
    <property type="protein sequence ID" value="MFD2603313.1"/>
    <property type="molecule type" value="Genomic_DNA"/>
</dbReference>